<dbReference type="SMART" id="SM00547">
    <property type="entry name" value="ZnF_RBZ"/>
    <property type="match status" value="3"/>
</dbReference>
<dbReference type="PROSITE" id="PS50199">
    <property type="entry name" value="ZF_RANBP2_2"/>
    <property type="match status" value="3"/>
</dbReference>
<name>A0AA41SB30_PAPNU</name>
<gene>
    <name evidence="6" type="ORF">MKW94_022450</name>
</gene>
<keyword evidence="2 4" id="KW-0863">Zinc-finger</keyword>
<dbReference type="PANTHER" id="PTHR23111">
    <property type="entry name" value="ZINC FINGER PROTEIN"/>
    <property type="match status" value="1"/>
</dbReference>
<evidence type="ECO:0000256" key="1">
    <source>
        <dbReference type="ARBA" id="ARBA00022723"/>
    </source>
</evidence>
<evidence type="ECO:0000256" key="2">
    <source>
        <dbReference type="ARBA" id="ARBA00022771"/>
    </source>
</evidence>
<protein>
    <recommendedName>
        <fullName evidence="5">RanBP2-type domain-containing protein</fullName>
    </recommendedName>
</protein>
<sequence>MAASRTLRSSIFRVFSSDSSLSGILSSYTRTHLTKPYTSTASTDELLETGVRTDVPGSHPWPEWFNFIDKLKNKGYFFDKDPLTGSADLSRPKYACLTFARDRSDIFKLLSREDIETVVKYGCPSLNPKTVNSAKRLRAFVGLDEGDVCSGCNLRGSCDRANMKLKDSEGAAGTVDVVRMLLTYALDPLVHSSEKPNGREYVEASARRLLSELSEATLDPALPNSNVKPRRKLVDLKKAQYYQNVEMKKGDWICSKCSFMNYGRNIRCLKCNEDGPKRVSVDNVEMKKGDWTCPKCDFMNFSRNRSCYRCQGPRPKRELQPGEWECPSCDYVNFRNNTACLRSSCGRPKDIERAVS</sequence>
<comment type="caution">
    <text evidence="6">The sequence shown here is derived from an EMBL/GenBank/DDBJ whole genome shotgun (WGS) entry which is preliminary data.</text>
</comment>
<dbReference type="PANTHER" id="PTHR23111:SF40">
    <property type="entry name" value="RNA-BINDING PROTEIN INVOLVED IN HETEROCHROMATIN ASSEMBLY-RELATED"/>
    <property type="match status" value="1"/>
</dbReference>
<dbReference type="InterPro" id="IPR001876">
    <property type="entry name" value="Znf_RanBP2"/>
</dbReference>
<dbReference type="PROSITE" id="PS01358">
    <property type="entry name" value="ZF_RANBP2_1"/>
    <property type="match status" value="1"/>
</dbReference>
<proteinExistence type="predicted"/>
<evidence type="ECO:0000259" key="5">
    <source>
        <dbReference type="PROSITE" id="PS50199"/>
    </source>
</evidence>
<keyword evidence="1" id="KW-0479">Metal-binding</keyword>
<dbReference type="AlphaFoldDB" id="A0AA41SB30"/>
<evidence type="ECO:0000313" key="6">
    <source>
        <dbReference type="EMBL" id="MCL7031901.1"/>
    </source>
</evidence>
<dbReference type="Pfam" id="PF00641">
    <property type="entry name" value="Zn_ribbon_RanBP"/>
    <property type="match status" value="3"/>
</dbReference>
<feature type="domain" description="RanBP2-type" evidence="5">
    <location>
        <begin position="320"/>
        <end position="349"/>
    </location>
</feature>
<accession>A0AA41SB30</accession>
<feature type="domain" description="RanBP2-type" evidence="5">
    <location>
        <begin position="248"/>
        <end position="277"/>
    </location>
</feature>
<feature type="domain" description="RanBP2-type" evidence="5">
    <location>
        <begin position="287"/>
        <end position="316"/>
    </location>
</feature>
<dbReference type="GO" id="GO:0008270">
    <property type="term" value="F:zinc ion binding"/>
    <property type="evidence" value="ECO:0007669"/>
    <property type="project" value="UniProtKB-KW"/>
</dbReference>
<dbReference type="GO" id="GO:0005737">
    <property type="term" value="C:cytoplasm"/>
    <property type="evidence" value="ECO:0007669"/>
    <property type="project" value="TreeGrafter"/>
</dbReference>
<keyword evidence="3" id="KW-0862">Zinc</keyword>
<dbReference type="Proteomes" id="UP001177140">
    <property type="component" value="Unassembled WGS sequence"/>
</dbReference>
<dbReference type="SUPFAM" id="SSF90209">
    <property type="entry name" value="Ran binding protein zinc finger-like"/>
    <property type="match status" value="2"/>
</dbReference>
<dbReference type="EMBL" id="JAJJMA010117170">
    <property type="protein sequence ID" value="MCL7031901.1"/>
    <property type="molecule type" value="Genomic_DNA"/>
</dbReference>
<dbReference type="Gene3D" id="4.10.1060.10">
    <property type="entry name" value="Zinc finger, RanBP2-type"/>
    <property type="match status" value="3"/>
</dbReference>
<reference evidence="6" key="1">
    <citation type="submission" date="2022-03" db="EMBL/GenBank/DDBJ databases">
        <title>A functionally conserved STORR gene fusion in Papaver species that diverged 16.8 million years ago.</title>
        <authorList>
            <person name="Catania T."/>
        </authorList>
    </citation>
    <scope>NUCLEOTIDE SEQUENCE</scope>
    <source>
        <strain evidence="6">S-191538</strain>
    </source>
</reference>
<dbReference type="InterPro" id="IPR036443">
    <property type="entry name" value="Znf_RanBP2_sf"/>
</dbReference>
<evidence type="ECO:0000256" key="4">
    <source>
        <dbReference type="PROSITE-ProRule" id="PRU00322"/>
    </source>
</evidence>
<evidence type="ECO:0000256" key="3">
    <source>
        <dbReference type="ARBA" id="ARBA00022833"/>
    </source>
</evidence>
<evidence type="ECO:0000313" key="7">
    <source>
        <dbReference type="Proteomes" id="UP001177140"/>
    </source>
</evidence>
<organism evidence="6 7">
    <name type="scientific">Papaver nudicaule</name>
    <name type="common">Iceland poppy</name>
    <dbReference type="NCBI Taxonomy" id="74823"/>
    <lineage>
        <taxon>Eukaryota</taxon>
        <taxon>Viridiplantae</taxon>
        <taxon>Streptophyta</taxon>
        <taxon>Embryophyta</taxon>
        <taxon>Tracheophyta</taxon>
        <taxon>Spermatophyta</taxon>
        <taxon>Magnoliopsida</taxon>
        <taxon>Ranunculales</taxon>
        <taxon>Papaveraceae</taxon>
        <taxon>Papaveroideae</taxon>
        <taxon>Papaver</taxon>
    </lineage>
</organism>
<keyword evidence="7" id="KW-1185">Reference proteome</keyword>
<dbReference type="GO" id="GO:0003729">
    <property type="term" value="F:mRNA binding"/>
    <property type="evidence" value="ECO:0007669"/>
    <property type="project" value="TreeGrafter"/>
</dbReference>